<proteinExistence type="inferred from homology"/>
<evidence type="ECO:0000313" key="15">
    <source>
        <dbReference type="Proteomes" id="UP001209878"/>
    </source>
</evidence>
<comment type="subcellular location">
    <subcellularLocation>
        <location evidence="2">Cell membrane</location>
    </subcellularLocation>
    <subcellularLocation>
        <location evidence="3">Cytoplasm</location>
        <location evidence="3">Cytoskeleton</location>
    </subcellularLocation>
    <subcellularLocation>
        <location evidence="1">Nucleus</location>
    </subcellularLocation>
</comment>
<evidence type="ECO:0000256" key="5">
    <source>
        <dbReference type="ARBA" id="ARBA00022490"/>
    </source>
</evidence>
<evidence type="ECO:0000256" key="9">
    <source>
        <dbReference type="ARBA" id="ARBA00023242"/>
    </source>
</evidence>
<dbReference type="Proteomes" id="UP001209878">
    <property type="component" value="Unassembled WGS sequence"/>
</dbReference>
<dbReference type="CDD" id="cd22973">
    <property type="entry name" value="DD_CATIP"/>
    <property type="match status" value="1"/>
</dbReference>
<dbReference type="GO" id="GO:0005856">
    <property type="term" value="C:cytoskeleton"/>
    <property type="evidence" value="ECO:0007669"/>
    <property type="project" value="UniProtKB-SubCell"/>
</dbReference>
<protein>
    <recommendedName>
        <fullName evidence="12">Ciliogenesis-associated TTC17-interacting protein</fullName>
    </recommendedName>
</protein>
<dbReference type="InterPro" id="IPR047501">
    <property type="entry name" value="DD_CATIP"/>
</dbReference>
<evidence type="ECO:0000256" key="10">
    <source>
        <dbReference type="ARBA" id="ARBA00037538"/>
    </source>
</evidence>
<evidence type="ECO:0000259" key="13">
    <source>
        <dbReference type="Pfam" id="PF21772"/>
    </source>
</evidence>
<evidence type="ECO:0000256" key="12">
    <source>
        <dbReference type="ARBA" id="ARBA00039249"/>
    </source>
</evidence>
<dbReference type="Pfam" id="PF21772">
    <property type="entry name" value="CATIP_N"/>
    <property type="match status" value="1"/>
</dbReference>
<sequence length="185" mass="21513">MFVLQRSLPVRSQIIQETEVETFGIERTINSTVDLPTTWQSYFMEDGHLTSRVQVGSPVTMRLVTLPPAIPIEEEIERPTFEKKDLDWEDDMELYSKYLDKKEELKADYAYYMRKHPELKAMLADFVQFLLLRKPTDTIAFAADYFSSFSSNIPSTKPFLESAESSRYPTNSLNPKIEHLMKILS</sequence>
<evidence type="ECO:0000256" key="3">
    <source>
        <dbReference type="ARBA" id="ARBA00004245"/>
    </source>
</evidence>
<dbReference type="GO" id="GO:0030041">
    <property type="term" value="P:actin filament polymerization"/>
    <property type="evidence" value="ECO:0007669"/>
    <property type="project" value="TreeGrafter"/>
</dbReference>
<dbReference type="SUPFAM" id="SSF47391">
    <property type="entry name" value="Dimerization-anchoring domain of cAMP-dependent PK regulatory subunit"/>
    <property type="match status" value="1"/>
</dbReference>
<dbReference type="GO" id="GO:0044782">
    <property type="term" value="P:cilium organization"/>
    <property type="evidence" value="ECO:0007669"/>
    <property type="project" value="TreeGrafter"/>
</dbReference>
<dbReference type="PANTHER" id="PTHR15505:SF3">
    <property type="entry name" value="CILIOGENESIS-ASSOCIATED TTC17-INTERACTING PROTEIN"/>
    <property type="match status" value="1"/>
</dbReference>
<keyword evidence="9" id="KW-0539">Nucleus</keyword>
<keyword evidence="4" id="KW-1003">Cell membrane</keyword>
<evidence type="ECO:0000256" key="4">
    <source>
        <dbReference type="ARBA" id="ARBA00022475"/>
    </source>
</evidence>
<comment type="caution">
    <text evidence="14">The sequence shown here is derived from an EMBL/GenBank/DDBJ whole genome shotgun (WGS) entry which is preliminary data.</text>
</comment>
<evidence type="ECO:0000256" key="11">
    <source>
        <dbReference type="ARBA" id="ARBA00037938"/>
    </source>
</evidence>
<gene>
    <name evidence="14" type="ORF">NP493_1176g00033</name>
</gene>
<dbReference type="PANTHER" id="PTHR15505">
    <property type="entry name" value="RIIA DOMAIN-CONTAINING PROTEIN 1"/>
    <property type="match status" value="1"/>
</dbReference>
<name>A0AAD9NIR1_RIDPI</name>
<evidence type="ECO:0000256" key="1">
    <source>
        <dbReference type="ARBA" id="ARBA00004123"/>
    </source>
</evidence>
<feature type="domain" description="Ciliogenesis-associated TTC17-interacting protein N-terminal" evidence="13">
    <location>
        <begin position="6"/>
        <end position="58"/>
    </location>
</feature>
<evidence type="ECO:0000256" key="7">
    <source>
        <dbReference type="ARBA" id="ARBA00023136"/>
    </source>
</evidence>
<evidence type="ECO:0000256" key="8">
    <source>
        <dbReference type="ARBA" id="ARBA00023212"/>
    </source>
</evidence>
<keyword evidence="7" id="KW-0472">Membrane</keyword>
<keyword evidence="15" id="KW-1185">Reference proteome</keyword>
<dbReference type="InterPro" id="IPR048777">
    <property type="entry name" value="CATIP_N"/>
</dbReference>
<dbReference type="GO" id="GO:0005634">
    <property type="term" value="C:nucleus"/>
    <property type="evidence" value="ECO:0007669"/>
    <property type="project" value="UniProtKB-SubCell"/>
</dbReference>
<evidence type="ECO:0000256" key="2">
    <source>
        <dbReference type="ARBA" id="ARBA00004236"/>
    </source>
</evidence>
<dbReference type="GO" id="GO:0005886">
    <property type="term" value="C:plasma membrane"/>
    <property type="evidence" value="ECO:0007669"/>
    <property type="project" value="UniProtKB-SubCell"/>
</dbReference>
<keyword evidence="5" id="KW-0963">Cytoplasm</keyword>
<evidence type="ECO:0000313" key="14">
    <source>
        <dbReference type="EMBL" id="KAK2169811.1"/>
    </source>
</evidence>
<organism evidence="14 15">
    <name type="scientific">Ridgeia piscesae</name>
    <name type="common">Tubeworm</name>
    <dbReference type="NCBI Taxonomy" id="27915"/>
    <lineage>
        <taxon>Eukaryota</taxon>
        <taxon>Metazoa</taxon>
        <taxon>Spiralia</taxon>
        <taxon>Lophotrochozoa</taxon>
        <taxon>Annelida</taxon>
        <taxon>Polychaeta</taxon>
        <taxon>Sedentaria</taxon>
        <taxon>Canalipalpata</taxon>
        <taxon>Sabellida</taxon>
        <taxon>Siboglinidae</taxon>
        <taxon>Ridgeia</taxon>
    </lineage>
</organism>
<accession>A0AAD9NIR1</accession>
<dbReference type="EMBL" id="JAODUO010001173">
    <property type="protein sequence ID" value="KAK2169811.1"/>
    <property type="molecule type" value="Genomic_DNA"/>
</dbReference>
<reference evidence="14" key="1">
    <citation type="journal article" date="2023" name="Mol. Biol. Evol.">
        <title>Third-Generation Sequencing Reveals the Adaptive Role of the Epigenome in Three Deep-Sea Polychaetes.</title>
        <authorList>
            <person name="Perez M."/>
            <person name="Aroh O."/>
            <person name="Sun Y."/>
            <person name="Lan Y."/>
            <person name="Juniper S.K."/>
            <person name="Young C.R."/>
            <person name="Angers B."/>
            <person name="Qian P.Y."/>
        </authorList>
    </citation>
    <scope>NUCLEOTIDE SEQUENCE</scope>
    <source>
        <strain evidence="14">R07B-5</strain>
    </source>
</reference>
<comment type="similarity">
    <text evidence="11">Belongs to the CATIP family.</text>
</comment>
<dbReference type="AlphaFoldDB" id="A0AAD9NIR1"/>
<comment type="function">
    <text evidence="10">Plays a role in primary ciliogenesis by modulating actin polymerization.</text>
</comment>
<keyword evidence="8" id="KW-0206">Cytoskeleton</keyword>
<keyword evidence="6" id="KW-0970">Cilium biogenesis/degradation</keyword>
<evidence type="ECO:0000256" key="6">
    <source>
        <dbReference type="ARBA" id="ARBA00022794"/>
    </source>
</evidence>